<evidence type="ECO:0000313" key="11">
    <source>
        <dbReference type="Proteomes" id="UP000236664"/>
    </source>
</evidence>
<dbReference type="STRING" id="42673.A0A2K0WDT1"/>
<dbReference type="SUPFAM" id="SSF48264">
    <property type="entry name" value="Cytochrome P450"/>
    <property type="match status" value="1"/>
</dbReference>
<evidence type="ECO:0000256" key="4">
    <source>
        <dbReference type="ARBA" id="ARBA00022617"/>
    </source>
</evidence>
<evidence type="ECO:0000256" key="2">
    <source>
        <dbReference type="ARBA" id="ARBA00004972"/>
    </source>
</evidence>
<dbReference type="GO" id="GO:0004497">
    <property type="term" value="F:monooxygenase activity"/>
    <property type="evidence" value="ECO:0007669"/>
    <property type="project" value="UniProtKB-KW"/>
</dbReference>
<keyword evidence="11" id="KW-1185">Reference proteome</keyword>
<comment type="cofactor">
    <cofactor evidence="1">
        <name>heme</name>
        <dbReference type="ChEBI" id="CHEBI:30413"/>
    </cofactor>
</comment>
<evidence type="ECO:0000256" key="5">
    <source>
        <dbReference type="ARBA" id="ARBA00022723"/>
    </source>
</evidence>
<dbReference type="Pfam" id="PF00067">
    <property type="entry name" value="p450"/>
    <property type="match status" value="1"/>
</dbReference>
<evidence type="ECO:0000256" key="1">
    <source>
        <dbReference type="ARBA" id="ARBA00001971"/>
    </source>
</evidence>
<dbReference type="GO" id="GO:0005506">
    <property type="term" value="F:iron ion binding"/>
    <property type="evidence" value="ECO:0007669"/>
    <property type="project" value="InterPro"/>
</dbReference>
<evidence type="ECO:0000256" key="3">
    <source>
        <dbReference type="ARBA" id="ARBA00010617"/>
    </source>
</evidence>
<accession>A0A2K0WDT1</accession>
<dbReference type="OrthoDB" id="1844152at2759"/>
<organism evidence="10 11">
    <name type="scientific">Gibberella nygamai</name>
    <name type="common">Bean root rot disease fungus</name>
    <name type="synonym">Fusarium nygamai</name>
    <dbReference type="NCBI Taxonomy" id="42673"/>
    <lineage>
        <taxon>Eukaryota</taxon>
        <taxon>Fungi</taxon>
        <taxon>Dikarya</taxon>
        <taxon>Ascomycota</taxon>
        <taxon>Pezizomycotina</taxon>
        <taxon>Sordariomycetes</taxon>
        <taxon>Hypocreomycetidae</taxon>
        <taxon>Hypocreales</taxon>
        <taxon>Nectriaceae</taxon>
        <taxon>Fusarium</taxon>
        <taxon>Fusarium fujikuroi species complex</taxon>
    </lineage>
</organism>
<dbReference type="AlphaFoldDB" id="A0A2K0WDT1"/>
<keyword evidence="7" id="KW-0408">Iron</keyword>
<dbReference type="Proteomes" id="UP000236664">
    <property type="component" value="Unassembled WGS sequence"/>
</dbReference>
<comment type="pathway">
    <text evidence="2">Hormone biosynthesis.</text>
</comment>
<reference evidence="10 11" key="1">
    <citation type="submission" date="2017-06" db="EMBL/GenBank/DDBJ databases">
        <title>Genome of Fusarium nygamai isolate CS10214.</title>
        <authorList>
            <person name="Gardiner D.M."/>
            <person name="Obanor F."/>
            <person name="Kazan K."/>
        </authorList>
    </citation>
    <scope>NUCLEOTIDE SEQUENCE [LARGE SCALE GENOMIC DNA]</scope>
    <source>
        <strain evidence="10 11">CS10214</strain>
    </source>
</reference>
<dbReference type="PANTHER" id="PTHR46206:SF1">
    <property type="entry name" value="P450, PUTATIVE (EUROFUNG)-RELATED"/>
    <property type="match status" value="1"/>
</dbReference>
<protein>
    <recommendedName>
        <fullName evidence="12">Cytochrome P450</fullName>
    </recommendedName>
</protein>
<evidence type="ECO:0000256" key="7">
    <source>
        <dbReference type="ARBA" id="ARBA00023004"/>
    </source>
</evidence>
<dbReference type="EMBL" id="MTQA01000077">
    <property type="protein sequence ID" value="PNP80422.1"/>
    <property type="molecule type" value="Genomic_DNA"/>
</dbReference>
<name>A0A2K0WDT1_GIBNY</name>
<keyword evidence="4" id="KW-0349">Heme</keyword>
<dbReference type="GO" id="GO:0016705">
    <property type="term" value="F:oxidoreductase activity, acting on paired donors, with incorporation or reduction of molecular oxygen"/>
    <property type="evidence" value="ECO:0007669"/>
    <property type="project" value="InterPro"/>
</dbReference>
<dbReference type="PANTHER" id="PTHR46206">
    <property type="entry name" value="CYTOCHROME P450"/>
    <property type="match status" value="1"/>
</dbReference>
<sequence>MSRALKILGPHIEKRIIAIENGILKDLPRDDVLTWHIHEALRKKEPRFEMADVIACRVFAAMFAAMESTTLAMTYALFNVCASDFSTQVWQALEEKALGVFLTNVDQTSLNDLHVADIVIKETLRLNTAIKAFSWRLCMKDGLTIEDRIFIYPRALT</sequence>
<keyword evidence="5" id="KW-0479">Metal-binding</keyword>
<evidence type="ECO:0000313" key="10">
    <source>
        <dbReference type="EMBL" id="PNP80422.1"/>
    </source>
</evidence>
<dbReference type="GO" id="GO:0020037">
    <property type="term" value="F:heme binding"/>
    <property type="evidence" value="ECO:0007669"/>
    <property type="project" value="InterPro"/>
</dbReference>
<dbReference type="InterPro" id="IPR036396">
    <property type="entry name" value="Cyt_P450_sf"/>
</dbReference>
<comment type="caution">
    <text evidence="10">The sequence shown here is derived from an EMBL/GenBank/DDBJ whole genome shotgun (WGS) entry which is preliminary data.</text>
</comment>
<gene>
    <name evidence="10" type="ORF">FNYG_06021</name>
</gene>
<proteinExistence type="inferred from homology"/>
<evidence type="ECO:0000256" key="9">
    <source>
        <dbReference type="ARBA" id="ARBA00037909"/>
    </source>
</evidence>
<dbReference type="InterPro" id="IPR001128">
    <property type="entry name" value="Cyt_P450"/>
</dbReference>
<dbReference type="Gene3D" id="1.10.630.10">
    <property type="entry name" value="Cytochrome P450"/>
    <property type="match status" value="1"/>
</dbReference>
<keyword evidence="6" id="KW-0560">Oxidoreductase</keyword>
<comment type="similarity">
    <text evidence="3">Belongs to the cytochrome P450 family.</text>
</comment>
<evidence type="ECO:0000256" key="6">
    <source>
        <dbReference type="ARBA" id="ARBA00023002"/>
    </source>
</evidence>
<comment type="pathway">
    <text evidence="9">Plant hormone biosynthesis; gibberellin biosynthesis.</text>
</comment>
<evidence type="ECO:0000256" key="8">
    <source>
        <dbReference type="ARBA" id="ARBA00023033"/>
    </source>
</evidence>
<keyword evidence="8" id="KW-0503">Monooxygenase</keyword>
<evidence type="ECO:0008006" key="12">
    <source>
        <dbReference type="Google" id="ProtNLM"/>
    </source>
</evidence>